<accession>A0A8X6JY43</accession>
<organism evidence="1 2">
    <name type="scientific">Trichonephila clavata</name>
    <name type="common">Joro spider</name>
    <name type="synonym">Nephila clavata</name>
    <dbReference type="NCBI Taxonomy" id="2740835"/>
    <lineage>
        <taxon>Eukaryota</taxon>
        <taxon>Metazoa</taxon>
        <taxon>Ecdysozoa</taxon>
        <taxon>Arthropoda</taxon>
        <taxon>Chelicerata</taxon>
        <taxon>Arachnida</taxon>
        <taxon>Araneae</taxon>
        <taxon>Araneomorphae</taxon>
        <taxon>Entelegynae</taxon>
        <taxon>Araneoidea</taxon>
        <taxon>Nephilidae</taxon>
        <taxon>Trichonephila</taxon>
    </lineage>
</organism>
<dbReference type="Proteomes" id="UP000887116">
    <property type="component" value="Unassembled WGS sequence"/>
</dbReference>
<evidence type="ECO:0000313" key="1">
    <source>
        <dbReference type="EMBL" id="GFR22131.1"/>
    </source>
</evidence>
<dbReference type="AlphaFoldDB" id="A0A8X6JY43"/>
<reference evidence="1" key="1">
    <citation type="submission" date="2020-07" db="EMBL/GenBank/DDBJ databases">
        <title>Multicomponent nature underlies the extraordinary mechanical properties of spider dragline silk.</title>
        <authorList>
            <person name="Kono N."/>
            <person name="Nakamura H."/>
            <person name="Mori M."/>
            <person name="Yoshida Y."/>
            <person name="Ohtoshi R."/>
            <person name="Malay A.D."/>
            <person name="Moran D.A.P."/>
            <person name="Tomita M."/>
            <person name="Numata K."/>
            <person name="Arakawa K."/>
        </authorList>
    </citation>
    <scope>NUCLEOTIDE SEQUENCE</scope>
</reference>
<protein>
    <submittedName>
        <fullName evidence="1">Uncharacterized protein</fullName>
    </submittedName>
</protein>
<proteinExistence type="predicted"/>
<dbReference type="EMBL" id="BMAO01038037">
    <property type="protein sequence ID" value="GFR22131.1"/>
    <property type="molecule type" value="Genomic_DNA"/>
</dbReference>
<comment type="caution">
    <text evidence="1">The sequence shown here is derived from an EMBL/GenBank/DDBJ whole genome shotgun (WGS) entry which is preliminary data.</text>
</comment>
<keyword evidence="2" id="KW-1185">Reference proteome</keyword>
<evidence type="ECO:0000313" key="2">
    <source>
        <dbReference type="Proteomes" id="UP000887116"/>
    </source>
</evidence>
<name>A0A8X6JY43_TRICU</name>
<sequence>MTEGLWMDSPTCFMTQGRVGRERYTEFFHGTATAVCQWNERSANTPLRLDARTLGGQSRLLHDSKWEGRECSTEYLARHGHGRVSAKRMVHKPTA</sequence>
<gene>
    <name evidence="1" type="ORF">TNCT_571</name>
</gene>